<proteinExistence type="predicted"/>
<organism evidence="1 2">
    <name type="scientific">Sulfitobacter sediminilitoris</name>
    <dbReference type="NCBI Taxonomy" id="2698830"/>
    <lineage>
        <taxon>Bacteria</taxon>
        <taxon>Pseudomonadati</taxon>
        <taxon>Pseudomonadota</taxon>
        <taxon>Alphaproteobacteria</taxon>
        <taxon>Rhodobacterales</taxon>
        <taxon>Roseobacteraceae</taxon>
        <taxon>Sulfitobacter</taxon>
    </lineage>
</organism>
<dbReference type="EMBL" id="JAABNT010000009">
    <property type="protein sequence ID" value="NEK23724.1"/>
    <property type="molecule type" value="Genomic_DNA"/>
</dbReference>
<dbReference type="AlphaFoldDB" id="A0A6P0CGY6"/>
<evidence type="ECO:0000313" key="1">
    <source>
        <dbReference type="EMBL" id="NEK23724.1"/>
    </source>
</evidence>
<dbReference type="Proteomes" id="UP000468591">
    <property type="component" value="Unassembled WGS sequence"/>
</dbReference>
<gene>
    <name evidence="1" type="ORF">GV827_15090</name>
</gene>
<comment type="caution">
    <text evidence="1">The sequence shown here is derived from an EMBL/GenBank/DDBJ whole genome shotgun (WGS) entry which is preliminary data.</text>
</comment>
<evidence type="ECO:0008006" key="3">
    <source>
        <dbReference type="Google" id="ProtNLM"/>
    </source>
</evidence>
<protein>
    <recommendedName>
        <fullName evidence="3">SIR2-like domain-containing protein</fullName>
    </recommendedName>
</protein>
<name>A0A6P0CGY6_9RHOB</name>
<accession>A0A6P0CGY6</accession>
<dbReference type="RefSeq" id="WP_164354645.1">
    <property type="nucleotide sequence ID" value="NZ_JAABNT010000009.1"/>
</dbReference>
<evidence type="ECO:0000313" key="2">
    <source>
        <dbReference type="Proteomes" id="UP000468591"/>
    </source>
</evidence>
<keyword evidence="2" id="KW-1185">Reference proteome</keyword>
<reference evidence="1 2" key="1">
    <citation type="submission" date="2020-01" db="EMBL/GenBank/DDBJ databases">
        <title>Sulfitobacter sediminilitoris sp. nov., isolated from a tidal flat.</title>
        <authorList>
            <person name="Park S."/>
            <person name="Yoon J.-H."/>
        </authorList>
    </citation>
    <scope>NUCLEOTIDE SEQUENCE [LARGE SCALE GENOMIC DNA]</scope>
    <source>
        <strain evidence="1 2">JBTF-M27</strain>
    </source>
</reference>
<sequence length="194" mass="21656">MGNEDRSNVIVVGAGASQEFDLPTGAELTEILQNNLAFQRSDGGLSLRPGNGRELFVALRDYAARQGKPVAPLQEATLFISENMALAPSIDNFLDTHKSDEEIVLVGKIAIANAILAAERTSKLPVDPSNIYNRMRFEELRETWASVFFKIIVVKRDYEAFLAAISSITFISFNYDRCIKQFFTHAARSYFRLA</sequence>